<evidence type="ECO:0000313" key="3">
    <source>
        <dbReference type="Proteomes" id="UP000244081"/>
    </source>
</evidence>
<dbReference type="Pfam" id="PF12616">
    <property type="entry name" value="DUF3775"/>
    <property type="match status" value="1"/>
</dbReference>
<reference evidence="2 3" key="1">
    <citation type="submission" date="2018-04" db="EMBL/GenBank/DDBJ databases">
        <title>Genomic Encyclopedia of Archaeal and Bacterial Type Strains, Phase II (KMG-II): from individual species to whole genera.</title>
        <authorList>
            <person name="Goeker M."/>
        </authorList>
    </citation>
    <scope>NUCLEOTIDE SEQUENCE [LARGE SCALE GENOMIC DNA]</scope>
    <source>
        <strain evidence="2 3">DSM 23382</strain>
    </source>
</reference>
<dbReference type="AlphaFoldDB" id="A0A2T5V8T3"/>
<evidence type="ECO:0000313" key="2">
    <source>
        <dbReference type="EMBL" id="PTW60141.1"/>
    </source>
</evidence>
<evidence type="ECO:0000256" key="1">
    <source>
        <dbReference type="SAM" id="MobiDB-lite"/>
    </source>
</evidence>
<proteinExistence type="predicted"/>
<dbReference type="EMBL" id="QAYG01000005">
    <property type="protein sequence ID" value="PTW60141.1"/>
    <property type="molecule type" value="Genomic_DNA"/>
</dbReference>
<dbReference type="InterPro" id="IPR022254">
    <property type="entry name" value="DUF3775"/>
</dbReference>
<keyword evidence="3" id="KW-1185">Reference proteome</keyword>
<gene>
    <name evidence="2" type="ORF">C8N35_105143</name>
</gene>
<accession>A0A2T5V8T3</accession>
<dbReference type="RefSeq" id="WP_170122113.1">
    <property type="nucleotide sequence ID" value="NZ_QAYG01000005.1"/>
</dbReference>
<organism evidence="2 3">
    <name type="scientific">Breoghania corrubedonensis</name>
    <dbReference type="NCBI Taxonomy" id="665038"/>
    <lineage>
        <taxon>Bacteria</taxon>
        <taxon>Pseudomonadati</taxon>
        <taxon>Pseudomonadota</taxon>
        <taxon>Alphaproteobacteria</taxon>
        <taxon>Hyphomicrobiales</taxon>
        <taxon>Stappiaceae</taxon>
        <taxon>Breoghania</taxon>
    </lineage>
</organism>
<feature type="region of interest" description="Disordered" evidence="1">
    <location>
        <begin position="31"/>
        <end position="51"/>
    </location>
</feature>
<dbReference type="Proteomes" id="UP000244081">
    <property type="component" value="Unassembled WGS sequence"/>
</dbReference>
<comment type="caution">
    <text evidence="2">The sequence shown here is derived from an EMBL/GenBank/DDBJ whole genome shotgun (WGS) entry which is preliminary data.</text>
</comment>
<protein>
    <submittedName>
        <fullName evidence="2">Uncharacterized protein DUF3775</fullName>
    </submittedName>
</protein>
<name>A0A2T5V8T3_9HYPH</name>
<sequence length="133" mass="14651">MTRQRRLSISNRKLNDVIALARRSQPVTRLTSMGSEVPLGGSSANRTETRGAAPRDDALLHHIEAFDQRIQQDLLALAWFGREEAAAAEWEDFALDAKRAWTRATAAYLAAMPALGDYLEQATAILGMPRSDA</sequence>